<evidence type="ECO:0000256" key="6">
    <source>
        <dbReference type="ARBA" id="ARBA00022989"/>
    </source>
</evidence>
<keyword evidence="5" id="KW-0732">Signal</keyword>
<keyword evidence="2" id="KW-0193">Cuticle</keyword>
<protein>
    <submittedName>
        <fullName evidence="12">ZP domain-containing protein</fullName>
    </submittedName>
</protein>
<keyword evidence="6 8" id="KW-1133">Transmembrane helix</keyword>
<gene>
    <name evidence="10" type="ORF">TCLT_LOCUS7163</name>
</gene>
<dbReference type="InterPro" id="IPR057475">
    <property type="entry name" value="CUT_C"/>
</dbReference>
<evidence type="ECO:0000256" key="2">
    <source>
        <dbReference type="ARBA" id="ARBA00022460"/>
    </source>
</evidence>
<dbReference type="WBParaSite" id="TCLT_0000717401-mRNA-1">
    <property type="protein sequence ID" value="TCLT_0000717401-mRNA-1"/>
    <property type="gene ID" value="TCLT_0000717401"/>
</dbReference>
<dbReference type="OMA" id="WSCASEE"/>
<dbReference type="InterPro" id="IPR056953">
    <property type="entry name" value="CUT_N"/>
</dbReference>
<dbReference type="Pfam" id="PF25301">
    <property type="entry name" value="CUT_C"/>
    <property type="match status" value="1"/>
</dbReference>
<dbReference type="PROSITE" id="PS51034">
    <property type="entry name" value="ZP_2"/>
    <property type="match status" value="1"/>
</dbReference>
<reference evidence="12" key="1">
    <citation type="submission" date="2017-02" db="UniProtKB">
        <authorList>
            <consortium name="WormBaseParasite"/>
        </authorList>
    </citation>
    <scope>IDENTIFICATION</scope>
</reference>
<dbReference type="InterPro" id="IPR001507">
    <property type="entry name" value="ZP_dom"/>
</dbReference>
<dbReference type="Pfam" id="PF25057">
    <property type="entry name" value="CUT_N"/>
    <property type="match status" value="1"/>
</dbReference>
<keyword evidence="4 8" id="KW-0812">Transmembrane</keyword>
<evidence type="ECO:0000256" key="1">
    <source>
        <dbReference type="ARBA" id="ARBA00004251"/>
    </source>
</evidence>
<keyword evidence="7 8" id="KW-0472">Membrane</keyword>
<dbReference type="SMART" id="SM00241">
    <property type="entry name" value="ZP"/>
    <property type="match status" value="1"/>
</dbReference>
<dbReference type="AlphaFoldDB" id="A0A0N5D2Q4"/>
<feature type="transmembrane region" description="Helical" evidence="8">
    <location>
        <begin position="456"/>
        <end position="476"/>
    </location>
</feature>
<dbReference type="PANTHER" id="PTHR22907">
    <property type="entry name" value="GH04558P"/>
    <property type="match status" value="1"/>
</dbReference>
<accession>A0A0N5D2Q4</accession>
<reference evidence="10 11" key="2">
    <citation type="submission" date="2018-11" db="EMBL/GenBank/DDBJ databases">
        <authorList>
            <consortium name="Pathogen Informatics"/>
        </authorList>
    </citation>
    <scope>NUCLEOTIDE SEQUENCE [LARGE SCALE GENOMIC DNA]</scope>
</reference>
<name>A0A0N5D2Q4_THECL</name>
<dbReference type="GO" id="GO:0005886">
    <property type="term" value="C:plasma membrane"/>
    <property type="evidence" value="ECO:0007669"/>
    <property type="project" value="UniProtKB-SubCell"/>
</dbReference>
<dbReference type="InterPro" id="IPR051962">
    <property type="entry name" value="Cuticlin"/>
</dbReference>
<dbReference type="GO" id="GO:0042302">
    <property type="term" value="F:structural constituent of cuticle"/>
    <property type="evidence" value="ECO:0007669"/>
    <property type="project" value="UniProtKB-KW"/>
</dbReference>
<evidence type="ECO:0000313" key="12">
    <source>
        <dbReference type="WBParaSite" id="TCLT_0000717401-mRNA-1"/>
    </source>
</evidence>
<organism evidence="12">
    <name type="scientific">Thelazia callipaeda</name>
    <name type="common">Oriental eyeworm</name>
    <name type="synonym">Parasitic nematode</name>
    <dbReference type="NCBI Taxonomy" id="103827"/>
    <lineage>
        <taxon>Eukaryota</taxon>
        <taxon>Metazoa</taxon>
        <taxon>Ecdysozoa</taxon>
        <taxon>Nematoda</taxon>
        <taxon>Chromadorea</taxon>
        <taxon>Rhabditida</taxon>
        <taxon>Spirurina</taxon>
        <taxon>Spiruromorpha</taxon>
        <taxon>Thelazioidea</taxon>
        <taxon>Thelaziidae</taxon>
        <taxon>Thelazia</taxon>
    </lineage>
</organism>
<proteinExistence type="predicted"/>
<evidence type="ECO:0000313" key="11">
    <source>
        <dbReference type="Proteomes" id="UP000276776"/>
    </source>
</evidence>
<dbReference type="OrthoDB" id="6139674at2759"/>
<evidence type="ECO:0000256" key="3">
    <source>
        <dbReference type="ARBA" id="ARBA00022475"/>
    </source>
</evidence>
<dbReference type="Proteomes" id="UP000276776">
    <property type="component" value="Unassembled WGS sequence"/>
</dbReference>
<evidence type="ECO:0000256" key="8">
    <source>
        <dbReference type="SAM" id="Phobius"/>
    </source>
</evidence>
<feature type="domain" description="ZP" evidence="9">
    <location>
        <begin position="43"/>
        <end position="283"/>
    </location>
</feature>
<evidence type="ECO:0000256" key="7">
    <source>
        <dbReference type="ARBA" id="ARBA00023136"/>
    </source>
</evidence>
<dbReference type="PANTHER" id="PTHR22907:SF58">
    <property type="entry name" value="ZP DOMAIN-CONTAINING PROTEIN"/>
    <property type="match status" value="1"/>
</dbReference>
<keyword evidence="11" id="KW-1185">Reference proteome</keyword>
<comment type="subcellular location">
    <subcellularLocation>
        <location evidence="1">Cell membrane</location>
        <topology evidence="1">Single-pass type I membrane protein</topology>
    </subcellularLocation>
</comment>
<evidence type="ECO:0000256" key="5">
    <source>
        <dbReference type="ARBA" id="ARBA00022729"/>
    </source>
</evidence>
<evidence type="ECO:0000259" key="9">
    <source>
        <dbReference type="PROSITE" id="PS51034"/>
    </source>
</evidence>
<evidence type="ECO:0000256" key="4">
    <source>
        <dbReference type="ARBA" id="ARBA00022692"/>
    </source>
</evidence>
<dbReference type="EMBL" id="UYYF01004481">
    <property type="protein sequence ID" value="VDN04594.1"/>
    <property type="molecule type" value="Genomic_DNA"/>
</dbReference>
<evidence type="ECO:0000313" key="10">
    <source>
        <dbReference type="EMBL" id="VDN04594.1"/>
    </source>
</evidence>
<sequence>MRKYSFPLLSIFTYFFTSLLTIITGATFILQHVSALEQQPTLECLTDGLRLHFHPEKPFYGHIYVKGFFMSRICHLDYTRNPLYSPFYFHVSYRSSCNVQREKQKKPPGINYHVIVVVQHHYLFLTQADKAYSANCFYQESFGNLVQNMEISGLTPTGLTSGLLINCAYDVLKNSIDGEAVKYANIGDQLIHKWSCASEEYGMLVHSCLVHEPGGTTFKLINDRGCITDHTLMQPLVYNEKLTVAYSTVPAFKFTNQPNIQFYCKVTLCSKHKNGCEGITPPNCKTIPVSSIETVPDISEVQPSAMVPEIDELFGQTAGHMFISSLAPNINEFEQGTIDNGNSSGKVIEPSGYTISDENNPKSNHSENIADISTITDVTAVPDHEQIGYKRKRSFNRSNHTPYDLQLPKYSKQMAKSNNNYLLTLDVNANQLTVLERDGMSQGVVRMACRVPRNGILLQTAIFILLFALLLGVIFIQKIHYNKHLNKCDTISD</sequence>
<keyword evidence="3" id="KW-1003">Cell membrane</keyword>